<sequence>MSPMFTKKVGDDVQLLAGTVAAVLAQRLPSWVDRELVSFIAIQQALWVHEGDLVVEGSFQPPHPAVLVTGDLVVDGSVFTGCPGGPPSTFLLVVGTVRCSSLLVEHEATTVIAGGLVAREAIIAHKVADTATYVGRRLEAACLMEGNGADVRVEDAAVSVGVRVRDGGTPIWRVFSHDLLDLEVTPEELLRREQSGEDVGDLADLELTAIKQRLLTKQPLGLLGVGVRQSDEQ</sequence>
<accession>A0ABT5AYH4</accession>
<comment type="caution">
    <text evidence="1">The sequence shown here is derived from an EMBL/GenBank/DDBJ whole genome shotgun (WGS) entry which is preliminary data.</text>
</comment>
<evidence type="ECO:0000313" key="1">
    <source>
        <dbReference type="EMBL" id="MDC0666902.1"/>
    </source>
</evidence>
<proteinExistence type="predicted"/>
<reference evidence="1 2" key="1">
    <citation type="submission" date="2022-11" db="EMBL/GenBank/DDBJ databases">
        <title>Minimal conservation of predation-associated metabolite biosynthetic gene clusters underscores biosynthetic potential of Myxococcota including descriptions for ten novel species: Archangium lansinium sp. nov., Myxococcus landrumus sp. nov., Nannocystis bai.</title>
        <authorList>
            <person name="Ahearne A."/>
            <person name="Stevens C."/>
            <person name="Dowd S."/>
        </authorList>
    </citation>
    <scope>NUCLEOTIDE SEQUENCE [LARGE SCALE GENOMIC DNA]</scope>
    <source>
        <strain evidence="1 2">NCELM</strain>
    </source>
</reference>
<evidence type="ECO:0000313" key="2">
    <source>
        <dbReference type="Proteomes" id="UP001217838"/>
    </source>
</evidence>
<name>A0ABT5AYH4_9BACT</name>
<keyword evidence="2" id="KW-1185">Reference proteome</keyword>
<gene>
    <name evidence="1" type="ORF">POL58_04105</name>
</gene>
<dbReference type="RefSeq" id="WP_271994646.1">
    <property type="nucleotide sequence ID" value="NZ_JAQNDN010000001.1"/>
</dbReference>
<dbReference type="EMBL" id="JAQNDN010000001">
    <property type="protein sequence ID" value="MDC0666902.1"/>
    <property type="molecule type" value="Genomic_DNA"/>
</dbReference>
<protein>
    <submittedName>
        <fullName evidence="1">Uncharacterized protein</fullName>
    </submittedName>
</protein>
<organism evidence="1 2">
    <name type="scientific">Nannocystis radixulma</name>
    <dbReference type="NCBI Taxonomy" id="2995305"/>
    <lineage>
        <taxon>Bacteria</taxon>
        <taxon>Pseudomonadati</taxon>
        <taxon>Myxococcota</taxon>
        <taxon>Polyangia</taxon>
        <taxon>Nannocystales</taxon>
        <taxon>Nannocystaceae</taxon>
        <taxon>Nannocystis</taxon>
    </lineage>
</organism>
<dbReference type="Proteomes" id="UP001217838">
    <property type="component" value="Unassembled WGS sequence"/>
</dbReference>